<sequence>MGMLDDVKSKKKQKAAENWMKMADSAKTLEKQIEYYTKSLDIDPYNAEAWFKKGRGLEKLGRFEEAKKSFDLAIEIDPDYQGLIGKKYESTASPAPSVAENISFVAAPPTPVVADEKESDEQWTTETPEPAVAEEPVIAEESELLEEFEYSFRPPVGDESIFSNVISRESDDNGSPSTLREEEEEDVFGSSDEEPSVLSEPEVISGNNYAADKEDDEASIFAASVPAEVEEETVDEREDTFSPTPEKVTEEPSSFRSDENIIGSREPVTSSAEAINKPSATFAPDSKPAQQETATAGSDESPAISGYVPSSGAIASSKSVASQGVEIVDIRIPLNETIKFWAIGIVAMLIVLLISSIL</sequence>
<evidence type="ECO:0000313" key="7">
    <source>
        <dbReference type="Proteomes" id="UP001183006"/>
    </source>
</evidence>
<feature type="compositionally biased region" description="Acidic residues" evidence="4">
    <location>
        <begin position="181"/>
        <end position="195"/>
    </location>
</feature>
<gene>
    <name evidence="6" type="ORF">RE476_00820</name>
</gene>
<proteinExistence type="predicted"/>
<keyword evidence="5" id="KW-0812">Transmembrane</keyword>
<dbReference type="SMART" id="SM00028">
    <property type="entry name" value="TPR"/>
    <property type="match status" value="1"/>
</dbReference>
<name>A0AA51UIM3_9EURY</name>
<keyword evidence="5" id="KW-1133">Transmembrane helix</keyword>
<dbReference type="PROSITE" id="PS50005">
    <property type="entry name" value="TPR"/>
    <property type="match status" value="1"/>
</dbReference>
<evidence type="ECO:0000313" key="6">
    <source>
        <dbReference type="EMBL" id="WMW22391.1"/>
    </source>
</evidence>
<feature type="compositionally biased region" description="Low complexity" evidence="4">
    <location>
        <begin position="124"/>
        <end position="136"/>
    </location>
</feature>
<feature type="compositionally biased region" description="Polar residues" evidence="4">
    <location>
        <begin position="288"/>
        <end position="298"/>
    </location>
</feature>
<organism evidence="6 7">
    <name type="scientific">Methanolobus mangrovi</name>
    <dbReference type="NCBI Taxonomy" id="3072977"/>
    <lineage>
        <taxon>Archaea</taxon>
        <taxon>Methanobacteriati</taxon>
        <taxon>Methanobacteriota</taxon>
        <taxon>Stenosarchaea group</taxon>
        <taxon>Methanomicrobia</taxon>
        <taxon>Methanosarcinales</taxon>
        <taxon>Methanosarcinaceae</taxon>
        <taxon>Methanolobus</taxon>
    </lineage>
</organism>
<dbReference type="InterPro" id="IPR013105">
    <property type="entry name" value="TPR_2"/>
</dbReference>
<feature type="compositionally biased region" description="Polar residues" evidence="4">
    <location>
        <begin position="163"/>
        <end position="178"/>
    </location>
</feature>
<dbReference type="PANTHER" id="PTHR44943">
    <property type="entry name" value="CELLULOSE SYNTHASE OPERON PROTEIN C"/>
    <property type="match status" value="1"/>
</dbReference>
<evidence type="ECO:0000256" key="5">
    <source>
        <dbReference type="SAM" id="Phobius"/>
    </source>
</evidence>
<dbReference type="Gene3D" id="1.25.40.10">
    <property type="entry name" value="Tetratricopeptide repeat domain"/>
    <property type="match status" value="1"/>
</dbReference>
<dbReference type="EMBL" id="CP133594">
    <property type="protein sequence ID" value="WMW22391.1"/>
    <property type="molecule type" value="Genomic_DNA"/>
</dbReference>
<accession>A0AA51UIM3</accession>
<keyword evidence="2 3" id="KW-0802">TPR repeat</keyword>
<evidence type="ECO:0000256" key="4">
    <source>
        <dbReference type="SAM" id="MobiDB-lite"/>
    </source>
</evidence>
<keyword evidence="7" id="KW-1185">Reference proteome</keyword>
<dbReference type="SUPFAM" id="SSF48439">
    <property type="entry name" value="Protein prenylyltransferase"/>
    <property type="match status" value="1"/>
</dbReference>
<dbReference type="KEGG" id="mmav:RE476_00820"/>
<protein>
    <submittedName>
        <fullName evidence="6">Tetratricopeptide repeat protein</fullName>
    </submittedName>
</protein>
<dbReference type="Pfam" id="PF07719">
    <property type="entry name" value="TPR_2"/>
    <property type="match status" value="1"/>
</dbReference>
<evidence type="ECO:0000256" key="1">
    <source>
        <dbReference type="ARBA" id="ARBA00022737"/>
    </source>
</evidence>
<feature type="region of interest" description="Disordered" evidence="4">
    <location>
        <begin position="110"/>
        <end position="137"/>
    </location>
</feature>
<evidence type="ECO:0000256" key="3">
    <source>
        <dbReference type="PROSITE-ProRule" id="PRU00339"/>
    </source>
</evidence>
<reference evidence="6" key="1">
    <citation type="submission" date="2023-08" db="EMBL/GenBank/DDBJ databases">
        <title>Methanolobus mangrovi sp. nov. and Methanolobus sediminis sp. nov, two novel methylotrophic methanogens isolated from mangrove sediments in China.</title>
        <authorList>
            <person name="Zhou J."/>
        </authorList>
    </citation>
    <scope>NUCLEOTIDE SEQUENCE</scope>
    <source>
        <strain evidence="6">FTZ2</strain>
    </source>
</reference>
<keyword evidence="1" id="KW-0677">Repeat</keyword>
<feature type="region of interest" description="Disordered" evidence="4">
    <location>
        <begin position="163"/>
        <end position="304"/>
    </location>
</feature>
<feature type="transmembrane region" description="Helical" evidence="5">
    <location>
        <begin position="340"/>
        <end position="357"/>
    </location>
</feature>
<dbReference type="InterPro" id="IPR019734">
    <property type="entry name" value="TPR_rpt"/>
</dbReference>
<feature type="repeat" description="TPR" evidence="3">
    <location>
        <begin position="47"/>
        <end position="80"/>
    </location>
</feature>
<feature type="compositionally biased region" description="Acidic residues" evidence="4">
    <location>
        <begin position="228"/>
        <end position="238"/>
    </location>
</feature>
<evidence type="ECO:0000256" key="2">
    <source>
        <dbReference type="ARBA" id="ARBA00022803"/>
    </source>
</evidence>
<dbReference type="RefSeq" id="WP_309308277.1">
    <property type="nucleotide sequence ID" value="NZ_CP133594.1"/>
</dbReference>
<dbReference type="InterPro" id="IPR011990">
    <property type="entry name" value="TPR-like_helical_dom_sf"/>
</dbReference>
<dbReference type="PROSITE" id="PS50293">
    <property type="entry name" value="TPR_REGION"/>
    <property type="match status" value="1"/>
</dbReference>
<dbReference type="GeneID" id="84228639"/>
<keyword evidence="5" id="KW-0472">Membrane</keyword>
<dbReference type="PANTHER" id="PTHR44943:SF8">
    <property type="entry name" value="TPR REPEAT-CONTAINING PROTEIN MJ0263"/>
    <property type="match status" value="1"/>
</dbReference>
<dbReference type="AlphaFoldDB" id="A0AA51UIM3"/>
<dbReference type="Proteomes" id="UP001183006">
    <property type="component" value="Chromosome"/>
</dbReference>
<dbReference type="InterPro" id="IPR051685">
    <property type="entry name" value="Ycf3/AcsC/BcsC/TPR_MFPF"/>
</dbReference>